<dbReference type="EMBL" id="KY250035">
    <property type="protein sequence ID" value="APW79748.2"/>
    <property type="molecule type" value="Genomic_DNA"/>
</dbReference>
<keyword evidence="1" id="KW-0418">Kinase</keyword>
<gene>
    <name evidence="1" type="ORF">PP47_gp04</name>
</gene>
<proteinExistence type="predicted"/>
<evidence type="ECO:0000313" key="2">
    <source>
        <dbReference type="Proteomes" id="UP000225816"/>
    </source>
</evidence>
<reference evidence="1" key="1">
    <citation type="submission" date="2016-11" db="EMBL/GenBank/DDBJ databases">
        <authorList>
            <person name="Shneider M.M."/>
            <person name="Kabanova A.P."/>
            <person name="Vo T."/>
            <person name="Samarov N.I."/>
            <person name="Korzhenkov A.A."/>
            <person name="Toschakov S.V."/>
            <person name="Miroshnikov K.K."/>
            <person name="Ignatov A.N."/>
            <person name="Kulikov E.E."/>
            <person name="Miroshnikov K.A."/>
        </authorList>
    </citation>
    <scope>NUCLEOTIDE SEQUENCE [LARGE SCALE GENOMIC DNA]</scope>
</reference>
<protein>
    <submittedName>
        <fullName evidence="1">Seryl-threonyl protein kinase</fullName>
    </submittedName>
</protein>
<sequence>MNNSTPATSTTPPVPSVYDTFKARMEAIKNAGIAGLETRQQDLVTLLADVVAHETEDGKNTISDVGLERQDWWLTLRSILIDLGYYHMGNGHFSIAYEHKLLPKKVIKVGFKKEDSGAAYAAFCRMHQGRRGIPTIHAIERHTACYTVVMDKLMTFHYWEAEASIEASYDIVRDVIEYNDPKSAQEEVWDNDSQELMETAKLIREFFSGIASFDLHSGNVMVDPDTKRLVITDPVSYTRGLDKETFHVDPEELLKEIEALTTQRVIDRAVARKAARDPKGAFQVARKERRQRRKARAAEMRKVKERRARNDIAEKAKRLRDNVLIGHSRRWRAALFVNNDGGIDRALIYMAGERILCDNFKAIALNHALPIDKRLDRQFLMG</sequence>
<name>A0A1P8L667_9CAUD</name>
<dbReference type="Proteomes" id="UP000225816">
    <property type="component" value="Segment"/>
</dbReference>
<dbReference type="GO" id="GO:0016301">
    <property type="term" value="F:kinase activity"/>
    <property type="evidence" value="ECO:0007669"/>
    <property type="project" value="UniProtKB-KW"/>
</dbReference>
<keyword evidence="1" id="KW-0808">Transferase</keyword>
<accession>A0A1P8L667</accession>
<evidence type="ECO:0000313" key="1">
    <source>
        <dbReference type="EMBL" id="APW79748.2"/>
    </source>
</evidence>
<organism evidence="1 2">
    <name type="scientific">Pectobacterium phage PP47</name>
    <dbReference type="NCBI Taxonomy" id="1932882"/>
    <lineage>
        <taxon>Viruses</taxon>
        <taxon>Duplodnaviria</taxon>
        <taxon>Heunggongvirae</taxon>
        <taxon>Uroviricota</taxon>
        <taxon>Caudoviricetes</taxon>
        <taxon>Autographivirales</taxon>
        <taxon>Autotranscriptaviridae</taxon>
        <taxon>Studiervirinae</taxon>
        <taxon>Pektosvirus</taxon>
        <taxon>Pektosvirus PP47</taxon>
    </lineage>
</organism>
<keyword evidence="2" id="KW-1185">Reference proteome</keyword>